<dbReference type="SUPFAM" id="SSF56176">
    <property type="entry name" value="FAD-binding/transporter-associated domain-like"/>
    <property type="match status" value="1"/>
</dbReference>
<protein>
    <submittedName>
        <fullName evidence="1">Uncharacterized protein</fullName>
    </submittedName>
</protein>
<evidence type="ECO:0000313" key="2">
    <source>
        <dbReference type="Proteomes" id="UP001497516"/>
    </source>
</evidence>
<dbReference type="EMBL" id="OZ034820">
    <property type="protein sequence ID" value="CAL1399678.1"/>
    <property type="molecule type" value="Genomic_DNA"/>
</dbReference>
<reference evidence="1 2" key="1">
    <citation type="submission" date="2024-04" db="EMBL/GenBank/DDBJ databases">
        <authorList>
            <person name="Fracassetti M."/>
        </authorList>
    </citation>
    <scope>NUCLEOTIDE SEQUENCE [LARGE SCALE GENOMIC DNA]</scope>
</reference>
<dbReference type="InterPro" id="IPR016169">
    <property type="entry name" value="FAD-bd_PCMH_sub2"/>
</dbReference>
<name>A0AAV2FN13_9ROSI</name>
<proteinExistence type="predicted"/>
<evidence type="ECO:0000313" key="1">
    <source>
        <dbReference type="EMBL" id="CAL1399678.1"/>
    </source>
</evidence>
<dbReference type="AlphaFoldDB" id="A0AAV2FN13"/>
<accession>A0AAV2FN13</accession>
<dbReference type="Proteomes" id="UP001497516">
    <property type="component" value="Chromosome 7"/>
</dbReference>
<organism evidence="1 2">
    <name type="scientific">Linum trigynum</name>
    <dbReference type="NCBI Taxonomy" id="586398"/>
    <lineage>
        <taxon>Eukaryota</taxon>
        <taxon>Viridiplantae</taxon>
        <taxon>Streptophyta</taxon>
        <taxon>Embryophyta</taxon>
        <taxon>Tracheophyta</taxon>
        <taxon>Spermatophyta</taxon>
        <taxon>Magnoliopsida</taxon>
        <taxon>eudicotyledons</taxon>
        <taxon>Gunneridae</taxon>
        <taxon>Pentapetalae</taxon>
        <taxon>rosids</taxon>
        <taxon>fabids</taxon>
        <taxon>Malpighiales</taxon>
        <taxon>Linaceae</taxon>
        <taxon>Linum</taxon>
    </lineage>
</organism>
<dbReference type="PANTHER" id="PTHR32448">
    <property type="entry name" value="OS08G0158400 PROTEIN"/>
    <property type="match status" value="1"/>
</dbReference>
<sequence>MQFGKRVKFTAFSPEYAPRWPSVVTSAAMGTKLGLSVDAQIVDANGSLLDWKSMGEGLFWENRGGDESGFGIVVSYKICLLRFQKPTLHLPLLRRNQPSICSPSFPFAAATI</sequence>
<dbReference type="Gene3D" id="3.30.465.10">
    <property type="match status" value="1"/>
</dbReference>
<dbReference type="GO" id="GO:0050660">
    <property type="term" value="F:flavin adenine dinucleotide binding"/>
    <property type="evidence" value="ECO:0007669"/>
    <property type="project" value="InterPro"/>
</dbReference>
<gene>
    <name evidence="1" type="ORF">LTRI10_LOCUS39853</name>
</gene>
<dbReference type="InterPro" id="IPR036318">
    <property type="entry name" value="FAD-bd_PCMH-like_sf"/>
</dbReference>
<keyword evidence="2" id="KW-1185">Reference proteome</keyword>